<dbReference type="RefSeq" id="WP_086908161.1">
    <property type="nucleotide sequence ID" value="NZ_CP021324.1"/>
</dbReference>
<dbReference type="AlphaFoldDB" id="A0A2Z2HPM2"/>
<keyword evidence="5 6" id="KW-0456">Lyase</keyword>
<dbReference type="GO" id="GO:0005829">
    <property type="term" value="C:cytosol"/>
    <property type="evidence" value="ECO:0007669"/>
    <property type="project" value="TreeGrafter"/>
</dbReference>
<protein>
    <recommendedName>
        <fullName evidence="6">3,4-dihydroxy-2-butanone 4-phosphate synthase</fullName>
        <shortName evidence="6">DHBP synthase</shortName>
        <ecNumber evidence="6">4.1.99.12</ecNumber>
    </recommendedName>
</protein>
<evidence type="ECO:0000256" key="4">
    <source>
        <dbReference type="ARBA" id="ARBA00023211"/>
    </source>
</evidence>
<accession>A0A2Z2HPM2</accession>
<dbReference type="GO" id="GO:0009231">
    <property type="term" value="P:riboflavin biosynthetic process"/>
    <property type="evidence" value="ECO:0007669"/>
    <property type="project" value="UniProtKB-UniPathway"/>
</dbReference>
<evidence type="ECO:0000256" key="5">
    <source>
        <dbReference type="ARBA" id="ARBA00023239"/>
    </source>
</evidence>
<dbReference type="KEGG" id="nct:NMSP_1557"/>
<dbReference type="InterPro" id="IPR000422">
    <property type="entry name" value="DHBP_synthase_RibB"/>
</dbReference>
<comment type="cofactor">
    <cofactor evidence="6">
        <name>Mg(2+)</name>
        <dbReference type="ChEBI" id="CHEBI:18420"/>
    </cofactor>
    <cofactor evidence="6">
        <name>Mn(2+)</name>
        <dbReference type="ChEBI" id="CHEBI:29035"/>
    </cofactor>
    <text evidence="6">Binds 2 divalent metal cations per subunit. Magnesium or manganese.</text>
</comment>
<keyword evidence="8" id="KW-1185">Reference proteome</keyword>
<comment type="subunit">
    <text evidence="6">Homodimer.</text>
</comment>
<dbReference type="Pfam" id="PF00926">
    <property type="entry name" value="DHBP_synthase"/>
    <property type="match status" value="1"/>
</dbReference>
<keyword evidence="2 6" id="KW-0479">Metal-binding</keyword>
<evidence type="ECO:0000256" key="3">
    <source>
        <dbReference type="ARBA" id="ARBA00022842"/>
    </source>
</evidence>
<dbReference type="Proteomes" id="UP000249949">
    <property type="component" value="Chromosome"/>
</dbReference>
<dbReference type="PANTHER" id="PTHR21327">
    <property type="entry name" value="GTP CYCLOHYDROLASE II-RELATED"/>
    <property type="match status" value="1"/>
</dbReference>
<reference evidence="7 8" key="1">
    <citation type="journal article" date="2017" name="Environ. Microbiol.">
        <title>Genome and epigenome of a novel marine Thaumarchaeota strain suggest viral infection, phosphorothioation DNA modification and multiple restriction systems.</title>
        <authorList>
            <person name="Ahlgren N.A."/>
            <person name="Chen Y."/>
            <person name="Needham D.M."/>
            <person name="Parada A.E."/>
            <person name="Sachdeva R."/>
            <person name="Trinh V."/>
            <person name="Chen T."/>
            <person name="Fuhrman J.A."/>
        </authorList>
    </citation>
    <scope>NUCLEOTIDE SEQUENCE [LARGE SCALE GENOMIC DNA]</scope>
    <source>
        <strain evidence="7 8">SPOT01</strain>
    </source>
</reference>
<comment type="catalytic activity">
    <reaction evidence="6">
        <text>D-ribulose 5-phosphate = (2S)-2-hydroxy-3-oxobutyl phosphate + formate + H(+)</text>
        <dbReference type="Rhea" id="RHEA:18457"/>
        <dbReference type="ChEBI" id="CHEBI:15378"/>
        <dbReference type="ChEBI" id="CHEBI:15740"/>
        <dbReference type="ChEBI" id="CHEBI:58121"/>
        <dbReference type="ChEBI" id="CHEBI:58830"/>
        <dbReference type="EC" id="4.1.99.12"/>
    </reaction>
</comment>
<organism evidence="7 8">
    <name type="scientific">Candidatus Nitrosomarinus catalinensis</name>
    <dbReference type="NCBI Taxonomy" id="1898749"/>
    <lineage>
        <taxon>Archaea</taxon>
        <taxon>Nitrososphaerota</taxon>
        <taxon>Nitrososphaeria</taxon>
        <taxon>Nitrosopumilales</taxon>
        <taxon>Nitrosopumilaceae</taxon>
        <taxon>Candidatus Nitrosomarinus</taxon>
    </lineage>
</organism>
<dbReference type="UniPathway" id="UPA00275">
    <property type="reaction ID" value="UER00399"/>
</dbReference>
<dbReference type="GO" id="GO:0046872">
    <property type="term" value="F:metal ion binding"/>
    <property type="evidence" value="ECO:0007669"/>
    <property type="project" value="UniProtKB-KW"/>
</dbReference>
<keyword evidence="4 6" id="KW-0464">Manganese</keyword>
<comment type="function">
    <text evidence="6">Catalyzes the conversion of D-ribulose 5-phosphate to formate and 3,4-dihydroxy-2-butanone 4-phosphate.</text>
</comment>
<dbReference type="SUPFAM" id="SSF55821">
    <property type="entry name" value="YrdC/RibB"/>
    <property type="match status" value="1"/>
</dbReference>
<evidence type="ECO:0000313" key="7">
    <source>
        <dbReference type="EMBL" id="ARS65157.1"/>
    </source>
</evidence>
<proteinExistence type="inferred from homology"/>
<dbReference type="GeneID" id="32902005"/>
<name>A0A2Z2HPM2_9ARCH</name>
<evidence type="ECO:0000256" key="1">
    <source>
        <dbReference type="ARBA" id="ARBA00022619"/>
    </source>
</evidence>
<evidence type="ECO:0000256" key="2">
    <source>
        <dbReference type="ARBA" id="ARBA00022723"/>
    </source>
</evidence>
<dbReference type="PANTHER" id="PTHR21327:SF46">
    <property type="entry name" value="3,4-DIHYDROXY-2-BUTANONE 4-PHOSPHATE SYNTHASE"/>
    <property type="match status" value="1"/>
</dbReference>
<dbReference type="GO" id="GO:0008686">
    <property type="term" value="F:3,4-dihydroxy-2-butanone-4-phosphate synthase activity"/>
    <property type="evidence" value="ECO:0007669"/>
    <property type="project" value="UniProtKB-EC"/>
</dbReference>
<dbReference type="EC" id="4.1.99.12" evidence="6"/>
<comment type="similarity">
    <text evidence="6">Belongs to the DHBP synthase family.</text>
</comment>
<dbReference type="Gene3D" id="3.90.870.10">
    <property type="entry name" value="DHBP synthase"/>
    <property type="match status" value="1"/>
</dbReference>
<sequence length="221" mass="24362">MSLETGLESLKRGEFVLLFDSAGRENEIDMVVAAEFITPEHVARMRQNAGGLLCIALENNFAKSLELQYMHDTLASSSMSNKEMIMGLAPYGDYPTFSLSVNHYQTYTGITDKDRALTILEMANIYKVENKQKKFSSSFKTPGHVPLLIASEGLVASRQGHTEMSVYLAKTAGLTPVTAICEMMDAETYTALSVDKAEKFGKQNGIPLIDGKELLEYAKVN</sequence>
<dbReference type="InterPro" id="IPR017945">
    <property type="entry name" value="DHBP_synth_RibB-like_a/b_dom"/>
</dbReference>
<dbReference type="NCBIfam" id="TIGR00506">
    <property type="entry name" value="ribB"/>
    <property type="match status" value="1"/>
</dbReference>
<keyword evidence="3 6" id="KW-0460">Magnesium</keyword>
<dbReference type="EMBL" id="CP021324">
    <property type="protein sequence ID" value="ARS65157.1"/>
    <property type="molecule type" value="Genomic_DNA"/>
</dbReference>
<evidence type="ECO:0000313" key="8">
    <source>
        <dbReference type="Proteomes" id="UP000249949"/>
    </source>
</evidence>
<evidence type="ECO:0000256" key="6">
    <source>
        <dbReference type="RuleBase" id="RU003843"/>
    </source>
</evidence>
<comment type="pathway">
    <text evidence="6">Cofactor biosynthesis; riboflavin biosynthesis; 2-hydroxy-3-oxobutyl phosphate from D-ribulose 5-phosphate: step 1/1.</text>
</comment>
<dbReference type="OrthoDB" id="25735at2157"/>
<gene>
    <name evidence="7" type="primary">ribB</name>
    <name evidence="7" type="ORF">NMSP_1557</name>
</gene>
<keyword evidence="1 6" id="KW-0686">Riboflavin biosynthesis</keyword>